<name>J2T572_9FLAO</name>
<keyword evidence="7" id="KW-1185">Reference proteome</keyword>
<comment type="similarity">
    <text evidence="1">Belongs to the peptidase S8 family.</text>
</comment>
<gene>
    <name evidence="6" type="ORF">PMI13_01639</name>
</gene>
<organism evidence="6 7">
    <name type="scientific">Chryseobacterium populi</name>
    <dbReference type="NCBI Taxonomy" id="1144316"/>
    <lineage>
        <taxon>Bacteria</taxon>
        <taxon>Pseudomonadati</taxon>
        <taxon>Bacteroidota</taxon>
        <taxon>Flavobacteriia</taxon>
        <taxon>Flavobacteriales</taxon>
        <taxon>Weeksellaceae</taxon>
        <taxon>Chryseobacterium group</taxon>
        <taxon>Chryseobacterium</taxon>
    </lineage>
</organism>
<dbReference type="InterPro" id="IPR000209">
    <property type="entry name" value="Peptidase_S8/S53_dom"/>
</dbReference>
<dbReference type="SUPFAM" id="SSF52743">
    <property type="entry name" value="Subtilisin-like"/>
    <property type="match status" value="1"/>
</dbReference>
<dbReference type="PANTHER" id="PTHR43806">
    <property type="entry name" value="PEPTIDASE S8"/>
    <property type="match status" value="1"/>
</dbReference>
<dbReference type="RefSeq" id="WP_007842526.1">
    <property type="nucleotide sequence ID" value="NZ_AKJY01000025.1"/>
</dbReference>
<evidence type="ECO:0000256" key="1">
    <source>
        <dbReference type="ARBA" id="ARBA00011073"/>
    </source>
</evidence>
<dbReference type="InterPro" id="IPR023828">
    <property type="entry name" value="Peptidase_S8_Ser-AS"/>
</dbReference>
<feature type="non-terminal residue" evidence="6">
    <location>
        <position position="430"/>
    </location>
</feature>
<evidence type="ECO:0000256" key="4">
    <source>
        <dbReference type="ARBA" id="ARBA00022825"/>
    </source>
</evidence>
<reference evidence="6 7" key="1">
    <citation type="journal article" date="2012" name="J. Bacteriol.">
        <title>Twenty-one genome sequences from Pseudomonas species and 19 genome sequences from diverse bacteria isolated from the rhizosphere and endosphere of Populus deltoides.</title>
        <authorList>
            <person name="Brown S.D."/>
            <person name="Utturkar S.M."/>
            <person name="Klingeman D.M."/>
            <person name="Johnson C.M."/>
            <person name="Martin S.L."/>
            <person name="Land M.L."/>
            <person name="Lu T.Y."/>
            <person name="Schadt C.W."/>
            <person name="Doktycz M.J."/>
            <person name="Pelletier D.A."/>
        </authorList>
    </citation>
    <scope>NUCLEOTIDE SEQUENCE [LARGE SCALE GENOMIC DNA]</scope>
    <source>
        <strain evidence="6 7">CF314</strain>
    </source>
</reference>
<evidence type="ECO:0000256" key="3">
    <source>
        <dbReference type="ARBA" id="ARBA00022801"/>
    </source>
</evidence>
<dbReference type="OrthoDB" id="9792152at2"/>
<dbReference type="PANTHER" id="PTHR43806:SF11">
    <property type="entry name" value="CEREVISIN-RELATED"/>
    <property type="match status" value="1"/>
</dbReference>
<evidence type="ECO:0000313" key="6">
    <source>
        <dbReference type="EMBL" id="EJL73182.1"/>
    </source>
</evidence>
<evidence type="ECO:0000256" key="2">
    <source>
        <dbReference type="ARBA" id="ARBA00022670"/>
    </source>
</evidence>
<dbReference type="GO" id="GO:0004252">
    <property type="term" value="F:serine-type endopeptidase activity"/>
    <property type="evidence" value="ECO:0007669"/>
    <property type="project" value="InterPro"/>
</dbReference>
<keyword evidence="4" id="KW-0720">Serine protease</keyword>
<dbReference type="PROSITE" id="PS00138">
    <property type="entry name" value="SUBTILASE_SER"/>
    <property type="match status" value="1"/>
</dbReference>
<evidence type="ECO:0000259" key="5">
    <source>
        <dbReference type="Pfam" id="PF00082"/>
    </source>
</evidence>
<dbReference type="AlphaFoldDB" id="J2T572"/>
<evidence type="ECO:0000313" key="7">
    <source>
        <dbReference type="Proteomes" id="UP000007509"/>
    </source>
</evidence>
<feature type="domain" description="Peptidase S8/S53" evidence="5">
    <location>
        <begin position="135"/>
        <end position="430"/>
    </location>
</feature>
<keyword evidence="2 6" id="KW-0645">Protease</keyword>
<dbReference type="EMBL" id="AKJY01000025">
    <property type="protein sequence ID" value="EJL73182.1"/>
    <property type="molecule type" value="Genomic_DNA"/>
</dbReference>
<dbReference type="InterPro" id="IPR036852">
    <property type="entry name" value="Peptidase_S8/S53_dom_sf"/>
</dbReference>
<comment type="caution">
    <text evidence="6">The sequence shown here is derived from an EMBL/GenBank/DDBJ whole genome shotgun (WGS) entry which is preliminary data.</text>
</comment>
<protein>
    <submittedName>
        <fullName evidence="6">Subtilase family protease</fullName>
    </submittedName>
</protein>
<keyword evidence="3" id="KW-0378">Hydrolase</keyword>
<sequence>MKKIFISAGTLAILSLSAQSNQDLMRQFEKQRIENNEKFEAYVSKHYGTSRSADTQKRIEEQRSKLAGFTPDGNPLFNELTDLRQGKNSNADFLQNGTINGLTGSFNGENIKYTVFDGGRAFGGHVAFDNMPNRITNKEAATGTTANYDLHATAVTGFIGAKSLPITLQYNGANVSVDLKGIASNSTFDNYSFQNTVLPGSSLESTVFQKILLAAPKISNHSYGSQAGWLLYPLPSTGQQVLYWNGNPDALTVAGAHQDLQGTYYSHDKEYDQIVYTNPSYVIVKAAGNTATTGPTGYGAVLPRYHAGPANNPPVQFAATEVLPPDNCISGYDCLNNGSLAKNIIVVGATDIIAANDNRYTAPTDVVRSFYSSAGPRDDGGIKPDITTTGTEVAFAATAENTTGTQSAGIDSGTSFSTPVVTGIIGLWMQ</sequence>
<dbReference type="Gene3D" id="3.40.50.200">
    <property type="entry name" value="Peptidase S8/S53 domain"/>
    <property type="match status" value="1"/>
</dbReference>
<dbReference type="GO" id="GO:0006508">
    <property type="term" value="P:proteolysis"/>
    <property type="evidence" value="ECO:0007669"/>
    <property type="project" value="UniProtKB-KW"/>
</dbReference>
<dbReference type="Proteomes" id="UP000007509">
    <property type="component" value="Unassembled WGS sequence"/>
</dbReference>
<dbReference type="Pfam" id="PF00082">
    <property type="entry name" value="Peptidase_S8"/>
    <property type="match status" value="1"/>
</dbReference>
<dbReference type="InterPro" id="IPR050131">
    <property type="entry name" value="Peptidase_S8_subtilisin-like"/>
</dbReference>
<proteinExistence type="inferred from homology"/>
<accession>J2T572</accession>